<protein>
    <recommendedName>
        <fullName evidence="1">Aminotransferase-like plant mobile domain-containing protein</fullName>
    </recommendedName>
</protein>
<dbReference type="Pfam" id="PF10536">
    <property type="entry name" value="PMD"/>
    <property type="match status" value="1"/>
</dbReference>
<evidence type="ECO:0000259" key="1">
    <source>
        <dbReference type="Pfam" id="PF10536"/>
    </source>
</evidence>
<dbReference type="EMBL" id="OIVN01002966">
    <property type="protein sequence ID" value="SPD07803.1"/>
    <property type="molecule type" value="Genomic_DNA"/>
</dbReference>
<sequence>MGEVSSTLEDLRLIGRLSLYGSFYDEVVPSAKEMSSLPLSCEYLFAVFHHLSLELSGPRSVTSTEWVGFWFRSSVRYPKPLNKRSLKKVVRGKSSHNPLRVIKPYRYQCRTKDTKAPFRILNVLEKVKEETWLAALLSCWLGESVFLDKETSLIRPSVFKVASTLARGKKYCLTVPVLAIIYKGLNEITFSSIPTPRLVRFSGKGATKYFEETEARKLFCSITDLEFHRLALSKKHQEF</sequence>
<dbReference type="AlphaFoldDB" id="A0A2N9H7N5"/>
<feature type="domain" description="Aminotransferase-like plant mobile" evidence="1">
    <location>
        <begin position="1"/>
        <end position="189"/>
    </location>
</feature>
<proteinExistence type="predicted"/>
<name>A0A2N9H7N5_FAGSY</name>
<reference evidence="2" key="1">
    <citation type="submission" date="2018-02" db="EMBL/GenBank/DDBJ databases">
        <authorList>
            <person name="Cohen D.B."/>
            <person name="Kent A.D."/>
        </authorList>
    </citation>
    <scope>NUCLEOTIDE SEQUENCE</scope>
</reference>
<gene>
    <name evidence="2" type="ORF">FSB_LOCUS35685</name>
</gene>
<accession>A0A2N9H7N5</accession>
<evidence type="ECO:0000313" key="2">
    <source>
        <dbReference type="EMBL" id="SPD07803.1"/>
    </source>
</evidence>
<organism evidence="2">
    <name type="scientific">Fagus sylvatica</name>
    <name type="common">Beechnut</name>
    <dbReference type="NCBI Taxonomy" id="28930"/>
    <lineage>
        <taxon>Eukaryota</taxon>
        <taxon>Viridiplantae</taxon>
        <taxon>Streptophyta</taxon>
        <taxon>Embryophyta</taxon>
        <taxon>Tracheophyta</taxon>
        <taxon>Spermatophyta</taxon>
        <taxon>Magnoliopsida</taxon>
        <taxon>eudicotyledons</taxon>
        <taxon>Gunneridae</taxon>
        <taxon>Pentapetalae</taxon>
        <taxon>rosids</taxon>
        <taxon>fabids</taxon>
        <taxon>Fagales</taxon>
        <taxon>Fagaceae</taxon>
        <taxon>Fagus</taxon>
    </lineage>
</organism>
<dbReference type="InterPro" id="IPR019557">
    <property type="entry name" value="AminoTfrase-like_pln_mobile"/>
</dbReference>